<protein>
    <submittedName>
        <fullName evidence="2">Uncharacterized protein</fullName>
    </submittedName>
</protein>
<name>A0AAV2MN15_KNICA</name>
<organism evidence="2 3">
    <name type="scientific">Knipowitschia caucasica</name>
    <name type="common">Caucasian dwarf goby</name>
    <name type="synonym">Pomatoschistus caucasicus</name>
    <dbReference type="NCBI Taxonomy" id="637954"/>
    <lineage>
        <taxon>Eukaryota</taxon>
        <taxon>Metazoa</taxon>
        <taxon>Chordata</taxon>
        <taxon>Craniata</taxon>
        <taxon>Vertebrata</taxon>
        <taxon>Euteleostomi</taxon>
        <taxon>Actinopterygii</taxon>
        <taxon>Neopterygii</taxon>
        <taxon>Teleostei</taxon>
        <taxon>Neoteleostei</taxon>
        <taxon>Acanthomorphata</taxon>
        <taxon>Gobiaria</taxon>
        <taxon>Gobiiformes</taxon>
        <taxon>Gobioidei</taxon>
        <taxon>Gobiidae</taxon>
        <taxon>Gobiinae</taxon>
        <taxon>Knipowitschia</taxon>
    </lineage>
</organism>
<reference evidence="2 3" key="1">
    <citation type="submission" date="2024-04" db="EMBL/GenBank/DDBJ databases">
        <authorList>
            <person name="Waldvogel A.-M."/>
            <person name="Schoenle A."/>
        </authorList>
    </citation>
    <scope>NUCLEOTIDE SEQUENCE [LARGE SCALE GENOMIC DNA]</scope>
</reference>
<sequence>MILEVSRGGSGRGRAVDGGKWPETKPELMETNGKTHGNKLARLRQQTHAAVTRRFPGISDLCGERGARHGVKTDMRRYYEHLEHTYARQEGLPH</sequence>
<feature type="compositionally biased region" description="Basic and acidic residues" evidence="1">
    <location>
        <begin position="14"/>
        <end position="28"/>
    </location>
</feature>
<evidence type="ECO:0000313" key="3">
    <source>
        <dbReference type="Proteomes" id="UP001497482"/>
    </source>
</evidence>
<dbReference type="Proteomes" id="UP001497482">
    <property type="component" value="Chromosome 9"/>
</dbReference>
<accession>A0AAV2MN15</accession>
<dbReference type="AlphaFoldDB" id="A0AAV2MN15"/>
<evidence type="ECO:0000313" key="2">
    <source>
        <dbReference type="EMBL" id="CAL1614724.1"/>
    </source>
</evidence>
<gene>
    <name evidence="2" type="ORF">KC01_LOCUS40760</name>
</gene>
<dbReference type="EMBL" id="OZ035831">
    <property type="protein sequence ID" value="CAL1614724.1"/>
    <property type="molecule type" value="Genomic_DNA"/>
</dbReference>
<keyword evidence="3" id="KW-1185">Reference proteome</keyword>
<proteinExistence type="predicted"/>
<feature type="region of interest" description="Disordered" evidence="1">
    <location>
        <begin position="1"/>
        <end position="37"/>
    </location>
</feature>
<evidence type="ECO:0000256" key="1">
    <source>
        <dbReference type="SAM" id="MobiDB-lite"/>
    </source>
</evidence>